<evidence type="ECO:0008006" key="3">
    <source>
        <dbReference type="Google" id="ProtNLM"/>
    </source>
</evidence>
<name>A0A1M5N485_9GAMM</name>
<evidence type="ECO:0000313" key="1">
    <source>
        <dbReference type="EMBL" id="SHG84265.1"/>
    </source>
</evidence>
<sequence>MSTTEGQTGAIALATALMLLVMLTLIALSAAQIGIGDLRSVAAEVHAQQVQAAAETALARGLAYARRNVTTLTLSDDIGWQRCDAGDIAVPCGDGVVNRYGAHWTALRDVASLRLQADGIESRVHYLALATDDLNAAPQYGLLQIVGDGRGGDTGAAALIRQDVRVTPLLYRAPEALLTAPSARLGGQGQLRLASSQSISVWSSGDAQLADATHSCIMQAGVCGAPLSTAGIDAVDIVDVDGGLGAPDGVVAPGDVVERLFGVGAAYRASLRDAMQRLDSCLQLDSQSHAAYWIDGDCELPAGALLGPLLLVVADGRLISHVATLRGIVLMLSPPSDPPGALRLDGRLRLEGALLSDGPLRVVAGDYQLQADAAAIDALRTGATASYWVLPIPGSWRDY</sequence>
<keyword evidence="2" id="KW-1185">Reference proteome</keyword>
<dbReference type="EMBL" id="FQWZ01000003">
    <property type="protein sequence ID" value="SHG84265.1"/>
    <property type="molecule type" value="Genomic_DNA"/>
</dbReference>
<protein>
    <recommendedName>
        <fullName evidence="3">PilX N-terminal</fullName>
    </recommendedName>
</protein>
<proteinExistence type="predicted"/>
<dbReference type="AlphaFoldDB" id="A0A1M5N485"/>
<gene>
    <name evidence="1" type="ORF">SAMN04488068_1616</name>
</gene>
<organism evidence="1 2">
    <name type="scientific">Hydrocarboniphaga daqingensis</name>
    <dbReference type="NCBI Taxonomy" id="490188"/>
    <lineage>
        <taxon>Bacteria</taxon>
        <taxon>Pseudomonadati</taxon>
        <taxon>Pseudomonadota</taxon>
        <taxon>Gammaproteobacteria</taxon>
        <taxon>Nevskiales</taxon>
        <taxon>Nevskiaceae</taxon>
        <taxon>Hydrocarboniphaga</taxon>
    </lineage>
</organism>
<accession>A0A1M5N485</accession>
<reference evidence="1 2" key="1">
    <citation type="submission" date="2016-11" db="EMBL/GenBank/DDBJ databases">
        <authorList>
            <person name="Jaros S."/>
            <person name="Januszkiewicz K."/>
            <person name="Wedrychowicz H."/>
        </authorList>
    </citation>
    <scope>NUCLEOTIDE SEQUENCE [LARGE SCALE GENOMIC DNA]</scope>
    <source>
        <strain evidence="1 2">CGMCC 1.7049</strain>
    </source>
</reference>
<dbReference type="RefSeq" id="WP_072896324.1">
    <property type="nucleotide sequence ID" value="NZ_FQWZ01000003.1"/>
</dbReference>
<dbReference type="STRING" id="490188.SAMN04488068_1616"/>
<evidence type="ECO:0000313" key="2">
    <source>
        <dbReference type="Proteomes" id="UP000199758"/>
    </source>
</evidence>
<dbReference type="Proteomes" id="UP000199758">
    <property type="component" value="Unassembled WGS sequence"/>
</dbReference>